<evidence type="ECO:0000313" key="4">
    <source>
        <dbReference type="Proteomes" id="UP000176299"/>
    </source>
</evidence>
<dbReference type="PANTHER" id="PTHR34477:SF5">
    <property type="entry name" value="BSL5627 PROTEIN"/>
    <property type="match status" value="1"/>
</dbReference>
<sequence length="78" mass="9251">MYYVYILKLSNNTYYTGVTDNLARRVKYHNKGNVPYTRKFRPVELEGYIAFKSKTKALEFERYLKSGSGVAFRNKRLI</sequence>
<gene>
    <name evidence="3" type="ORF">A2113_01515</name>
</gene>
<name>A0A1G1W040_9BACT</name>
<comment type="caution">
    <text evidence="3">The sequence shown here is derived from an EMBL/GenBank/DDBJ whole genome shotgun (WGS) entry which is preliminary data.</text>
</comment>
<dbReference type="Proteomes" id="UP000176299">
    <property type="component" value="Unassembled WGS sequence"/>
</dbReference>
<comment type="similarity">
    <text evidence="1">Belongs to the UPF0213 family.</text>
</comment>
<dbReference type="EMBL" id="MHCN01000019">
    <property type="protein sequence ID" value="OGY20964.1"/>
    <property type="molecule type" value="Genomic_DNA"/>
</dbReference>
<dbReference type="InterPro" id="IPR050190">
    <property type="entry name" value="UPF0213_domain"/>
</dbReference>
<dbReference type="AlphaFoldDB" id="A0A1G1W040"/>
<dbReference type="PROSITE" id="PS50164">
    <property type="entry name" value="GIY_YIG"/>
    <property type="match status" value="1"/>
</dbReference>
<dbReference type="PANTHER" id="PTHR34477">
    <property type="entry name" value="UPF0213 PROTEIN YHBQ"/>
    <property type="match status" value="1"/>
</dbReference>
<evidence type="ECO:0000256" key="1">
    <source>
        <dbReference type="ARBA" id="ARBA00007435"/>
    </source>
</evidence>
<dbReference type="Gene3D" id="3.40.1440.10">
    <property type="entry name" value="GIY-YIG endonuclease"/>
    <property type="match status" value="1"/>
</dbReference>
<dbReference type="SUPFAM" id="SSF82771">
    <property type="entry name" value="GIY-YIG endonuclease"/>
    <property type="match status" value="1"/>
</dbReference>
<evidence type="ECO:0000259" key="2">
    <source>
        <dbReference type="PROSITE" id="PS50164"/>
    </source>
</evidence>
<evidence type="ECO:0000313" key="3">
    <source>
        <dbReference type="EMBL" id="OGY20964.1"/>
    </source>
</evidence>
<feature type="domain" description="GIY-YIG" evidence="2">
    <location>
        <begin position="1"/>
        <end position="78"/>
    </location>
</feature>
<proteinExistence type="inferred from homology"/>
<accession>A0A1G1W040</accession>
<dbReference type="InterPro" id="IPR000305">
    <property type="entry name" value="GIY-YIG_endonuc"/>
</dbReference>
<dbReference type="Pfam" id="PF01541">
    <property type="entry name" value="GIY-YIG"/>
    <property type="match status" value="1"/>
</dbReference>
<dbReference type="InterPro" id="IPR035901">
    <property type="entry name" value="GIY-YIG_endonuc_sf"/>
</dbReference>
<protein>
    <submittedName>
        <fullName evidence="3">Excinuclease ABC subunit C</fullName>
    </submittedName>
</protein>
<organism evidence="3 4">
    <name type="scientific">Candidatus Woykebacteria bacterium GWA1_44_8</name>
    <dbReference type="NCBI Taxonomy" id="1802591"/>
    <lineage>
        <taxon>Bacteria</taxon>
        <taxon>Candidatus Woykeibacteriota</taxon>
    </lineage>
</organism>
<reference evidence="3 4" key="1">
    <citation type="journal article" date="2016" name="Nat. Commun.">
        <title>Thousands of microbial genomes shed light on interconnected biogeochemical processes in an aquifer system.</title>
        <authorList>
            <person name="Anantharaman K."/>
            <person name="Brown C.T."/>
            <person name="Hug L.A."/>
            <person name="Sharon I."/>
            <person name="Castelle C.J."/>
            <person name="Probst A.J."/>
            <person name="Thomas B.C."/>
            <person name="Singh A."/>
            <person name="Wilkins M.J."/>
            <person name="Karaoz U."/>
            <person name="Brodie E.L."/>
            <person name="Williams K.H."/>
            <person name="Hubbard S.S."/>
            <person name="Banfield J.F."/>
        </authorList>
    </citation>
    <scope>NUCLEOTIDE SEQUENCE [LARGE SCALE GENOMIC DNA]</scope>
</reference>